<evidence type="ECO:0000313" key="7">
    <source>
        <dbReference type="Proteomes" id="UP000298493"/>
    </source>
</evidence>
<dbReference type="GO" id="GO:0046872">
    <property type="term" value="F:metal ion binding"/>
    <property type="evidence" value="ECO:0007669"/>
    <property type="project" value="UniProtKB-UniRule"/>
</dbReference>
<dbReference type="AlphaFoldDB" id="A0A4Z1P9F0"/>
<keyword evidence="5" id="KW-0560">Oxidoreductase</keyword>
<dbReference type="PROSITE" id="PS00876">
    <property type="entry name" value="IDO_1"/>
    <property type="match status" value="1"/>
</dbReference>
<dbReference type="InterPro" id="IPR000898">
    <property type="entry name" value="Indolamine_dOase"/>
</dbReference>
<dbReference type="EMBL" id="SNSC02000004">
    <property type="protein sequence ID" value="TID24778.1"/>
    <property type="molecule type" value="Genomic_DNA"/>
</dbReference>
<dbReference type="Pfam" id="PF01231">
    <property type="entry name" value="IDO"/>
    <property type="match status" value="1"/>
</dbReference>
<gene>
    <name evidence="6" type="ORF">E6O75_ATG03983</name>
</gene>
<evidence type="ECO:0000256" key="5">
    <source>
        <dbReference type="RuleBase" id="RU369119"/>
    </source>
</evidence>
<dbReference type="FunFam" id="1.20.58.480:FF:000004">
    <property type="entry name" value="Indoleamine 2,3-dioxygenase subfamily"/>
    <property type="match status" value="1"/>
</dbReference>
<keyword evidence="5 6" id="KW-0223">Dioxygenase</keyword>
<keyword evidence="4 5" id="KW-0349">Heme</keyword>
<keyword evidence="3 4" id="KW-0408">Iron</keyword>
<comment type="similarity">
    <text evidence="1 5">Belongs to the indoleamine 2,3-dioxygenase family.</text>
</comment>
<comment type="function">
    <text evidence="5">Produces N-formyl-kynurenine through the oxidation of tryptophan.</text>
</comment>
<keyword evidence="7" id="KW-1185">Reference proteome</keyword>
<dbReference type="PANTHER" id="PTHR28657:SF10">
    <property type="entry name" value="INDOLEAMINE 2,3-DIOXYGENASE"/>
    <property type="match status" value="1"/>
</dbReference>
<keyword evidence="2 4" id="KW-0479">Metal-binding</keyword>
<dbReference type="GO" id="GO:0033754">
    <property type="term" value="F:indoleamine 2,3-dioxygenase activity"/>
    <property type="evidence" value="ECO:0007669"/>
    <property type="project" value="UniProtKB-EC"/>
</dbReference>
<comment type="catalytic activity">
    <reaction evidence="5">
        <text>L-tryptophan + O2 = N-formyl-L-kynurenine</text>
        <dbReference type="Rhea" id="RHEA:24536"/>
        <dbReference type="ChEBI" id="CHEBI:15379"/>
        <dbReference type="ChEBI" id="CHEBI:57912"/>
        <dbReference type="ChEBI" id="CHEBI:58629"/>
    </reaction>
</comment>
<dbReference type="InterPro" id="IPR037217">
    <property type="entry name" value="Trp/Indoleamine_2_3_dOase-like"/>
</dbReference>
<reference evidence="6 7" key="1">
    <citation type="submission" date="2019-04" db="EMBL/GenBank/DDBJ databases">
        <title>High contiguity whole genome sequence and gene annotation resource for two Venturia nashicola isolates.</title>
        <authorList>
            <person name="Prokchorchik M."/>
            <person name="Won K."/>
            <person name="Lee Y."/>
            <person name="Choi E.D."/>
            <person name="Segonzac C."/>
            <person name="Sohn K.H."/>
        </authorList>
    </citation>
    <scope>NUCLEOTIDE SEQUENCE [LARGE SCALE GENOMIC DNA]</scope>
    <source>
        <strain evidence="6 7">PRI2</strain>
    </source>
</reference>
<organism evidence="6 7">
    <name type="scientific">Venturia nashicola</name>
    <dbReference type="NCBI Taxonomy" id="86259"/>
    <lineage>
        <taxon>Eukaryota</taxon>
        <taxon>Fungi</taxon>
        <taxon>Dikarya</taxon>
        <taxon>Ascomycota</taxon>
        <taxon>Pezizomycotina</taxon>
        <taxon>Dothideomycetes</taxon>
        <taxon>Pleosporomycetidae</taxon>
        <taxon>Venturiales</taxon>
        <taxon>Venturiaceae</taxon>
        <taxon>Venturia</taxon>
    </lineage>
</organism>
<evidence type="ECO:0000313" key="6">
    <source>
        <dbReference type="EMBL" id="TID24778.1"/>
    </source>
</evidence>
<proteinExistence type="inferred from homology"/>
<evidence type="ECO:0000256" key="2">
    <source>
        <dbReference type="ARBA" id="ARBA00022723"/>
    </source>
</evidence>
<name>A0A4Z1P9F0_9PEZI</name>
<feature type="binding site" description="proximal binding residue" evidence="4">
    <location>
        <position position="353"/>
    </location>
    <ligand>
        <name>heme b</name>
        <dbReference type="ChEBI" id="CHEBI:60344"/>
    </ligand>
    <ligandPart>
        <name>Fe</name>
        <dbReference type="ChEBI" id="CHEBI:18248"/>
    </ligandPart>
</feature>
<protein>
    <recommendedName>
        <fullName evidence="5">Indoleamine 2,3-dioxygenase</fullName>
        <ecNumber evidence="5">1.13.11.52</ecNumber>
    </recommendedName>
</protein>
<dbReference type="Proteomes" id="UP000298493">
    <property type="component" value="Unassembled WGS sequence"/>
</dbReference>
<dbReference type="GO" id="GO:0034354">
    <property type="term" value="P:'de novo' NAD+ biosynthetic process from L-tryptophan"/>
    <property type="evidence" value="ECO:0007669"/>
    <property type="project" value="TreeGrafter"/>
</dbReference>
<accession>A0A4Z1P9F0</accession>
<comment type="caution">
    <text evidence="6">The sequence shown here is derived from an EMBL/GenBank/DDBJ whole genome shotgun (WGS) entry which is preliminary data.</text>
</comment>
<dbReference type="GO" id="GO:0020037">
    <property type="term" value="F:heme binding"/>
    <property type="evidence" value="ECO:0007669"/>
    <property type="project" value="UniProtKB-UniRule"/>
</dbReference>
<dbReference type="Gene3D" id="1.20.58.480">
    <property type="match status" value="1"/>
</dbReference>
<dbReference type="GO" id="GO:0005737">
    <property type="term" value="C:cytoplasm"/>
    <property type="evidence" value="ECO:0007669"/>
    <property type="project" value="TreeGrafter"/>
</dbReference>
<evidence type="ECO:0000256" key="1">
    <source>
        <dbReference type="ARBA" id="ARBA00007119"/>
    </source>
</evidence>
<dbReference type="EC" id="1.13.11.52" evidence="5"/>
<dbReference type="SUPFAM" id="SSF140959">
    <property type="entry name" value="Indolic compounds 2,3-dioxygenase-like"/>
    <property type="match status" value="1"/>
</dbReference>
<dbReference type="PANTHER" id="PTHR28657">
    <property type="entry name" value="INDOLEAMINE 2,3-DIOXYGENASE"/>
    <property type="match status" value="1"/>
</dbReference>
<evidence type="ECO:0000256" key="4">
    <source>
        <dbReference type="PIRSR" id="PIRSR600898-1"/>
    </source>
</evidence>
<dbReference type="STRING" id="86259.A0A4Z1P9F0"/>
<evidence type="ECO:0000256" key="3">
    <source>
        <dbReference type="ARBA" id="ARBA00023004"/>
    </source>
</evidence>
<sequence>MLPPLSLNLAAFDISPENGFLPTKPPLTYLGDSYYQPWEDLISDLPSLISRRQVRAKVSQLPVLATTNLNTEPQWQRAYMILGFLTHAYIWSDSLPSQTLPPQISIPFLAVADHFDLPTTASYSATNLWNYAPLSPGLDLCQPDNLRCLVTFTGTKDEEWFYLISVAMEARGGRIVTEMLAALDAARSDQADVVAAALTDFAETIKELGILLAQMYKHCDPYVFYYNIRPMLAGSKNMAHAGLPKGVWYDEGEGNGQWREYSGGSNAQSSLLQFFDMVLGVEHKATGESDPKKKQGFLQEMRRYMPSGHAAFLAHLMTQPSLRDFVIKQPVDNPITTAYNAAVTQFGLFREIHIQIVTRYIILPSKNPRTKLSTEASVNLATASLVKTSVSVEDMGTKDGAGITLELHGTGGTALIPFLKQTRDETNDAAMV</sequence>
<dbReference type="GO" id="GO:0019441">
    <property type="term" value="P:L-tryptophan catabolic process to kynurenine"/>
    <property type="evidence" value="ECO:0007669"/>
    <property type="project" value="UniProtKB-UniRule"/>
</dbReference>